<comment type="caution">
    <text evidence="1">The sequence shown here is derived from an EMBL/GenBank/DDBJ whole genome shotgun (WGS) entry which is preliminary data.</text>
</comment>
<dbReference type="Gene3D" id="3.40.50.300">
    <property type="entry name" value="P-loop containing nucleotide triphosphate hydrolases"/>
    <property type="match status" value="1"/>
</dbReference>
<dbReference type="RefSeq" id="WP_189642744.1">
    <property type="nucleotide sequence ID" value="NZ_BNAL01000011.1"/>
</dbReference>
<dbReference type="PANTHER" id="PTHR37816">
    <property type="entry name" value="YALI0E33011P"/>
    <property type="match status" value="1"/>
</dbReference>
<dbReference type="EMBL" id="BNAL01000011">
    <property type="protein sequence ID" value="GHG01199.1"/>
    <property type="molecule type" value="Genomic_DNA"/>
</dbReference>
<reference evidence="2" key="1">
    <citation type="journal article" date="2019" name="Int. J. Syst. Evol. Microbiol.">
        <title>The Global Catalogue of Microorganisms (GCM) 10K type strain sequencing project: providing services to taxonomists for standard genome sequencing and annotation.</title>
        <authorList>
            <consortium name="The Broad Institute Genomics Platform"/>
            <consortium name="The Broad Institute Genome Sequencing Center for Infectious Disease"/>
            <person name="Wu L."/>
            <person name="Ma J."/>
        </authorList>
    </citation>
    <scope>NUCLEOTIDE SEQUENCE [LARGE SCALE GENOMIC DNA]</scope>
    <source>
        <strain evidence="2">CGMCC 1.18439</strain>
    </source>
</reference>
<dbReference type="PANTHER" id="PTHR37816:SF1">
    <property type="entry name" value="TOXIN"/>
    <property type="match status" value="1"/>
</dbReference>
<dbReference type="InterPro" id="IPR052922">
    <property type="entry name" value="Cytidylate_Kinase-2"/>
</dbReference>
<sequence length="194" mass="22629">MPNSHMQRIIVIGTTGSGKTTLARQLGQVLGLPHAEQDAWNHRPGWQEAPLAEFRAQVNAFTAQPGWVMDGNYTKAQDISWPRADTVVWLDYSAPVVFTRLLRRTLRRMWTREELWNGNRERWQTLLASDGILRWFFRTHWKNRTRNRQKLDRHPHLDVVRLRSPAETERWLQRLEAGQMGSIKGDLWPAQSGG</sequence>
<proteinExistence type="predicted"/>
<gene>
    <name evidence="1" type="ORF">GCM10017783_11780</name>
</gene>
<dbReference type="InterPro" id="IPR027417">
    <property type="entry name" value="P-loop_NTPase"/>
</dbReference>
<evidence type="ECO:0000313" key="2">
    <source>
        <dbReference type="Proteomes" id="UP000632154"/>
    </source>
</evidence>
<name>A0ABQ3K5U8_9DEIO</name>
<evidence type="ECO:0000313" key="1">
    <source>
        <dbReference type="EMBL" id="GHG01199.1"/>
    </source>
</evidence>
<accession>A0ABQ3K5U8</accession>
<organism evidence="1 2">
    <name type="scientific">Deinococcus piscis</name>
    <dbReference type="NCBI Taxonomy" id="394230"/>
    <lineage>
        <taxon>Bacteria</taxon>
        <taxon>Thermotogati</taxon>
        <taxon>Deinococcota</taxon>
        <taxon>Deinococci</taxon>
        <taxon>Deinococcales</taxon>
        <taxon>Deinococcaceae</taxon>
        <taxon>Deinococcus</taxon>
    </lineage>
</organism>
<dbReference type="SUPFAM" id="SSF52540">
    <property type="entry name" value="P-loop containing nucleoside triphosphate hydrolases"/>
    <property type="match status" value="1"/>
</dbReference>
<protein>
    <recommendedName>
        <fullName evidence="3">Adenylate kinase</fullName>
    </recommendedName>
</protein>
<evidence type="ECO:0008006" key="3">
    <source>
        <dbReference type="Google" id="ProtNLM"/>
    </source>
</evidence>
<dbReference type="Proteomes" id="UP000632154">
    <property type="component" value="Unassembled WGS sequence"/>
</dbReference>
<keyword evidence="2" id="KW-1185">Reference proteome</keyword>